<dbReference type="AlphaFoldDB" id="A0A4S2L711"/>
<dbReference type="EMBL" id="QBLH01000367">
    <property type="protein sequence ID" value="TGZ56247.1"/>
    <property type="molecule type" value="Genomic_DNA"/>
</dbReference>
<name>A0A4S2L711_9HYME</name>
<dbReference type="Proteomes" id="UP000310200">
    <property type="component" value="Unassembled WGS sequence"/>
</dbReference>
<organism evidence="1 2">
    <name type="scientific">Temnothorax longispinosus</name>
    <dbReference type="NCBI Taxonomy" id="300112"/>
    <lineage>
        <taxon>Eukaryota</taxon>
        <taxon>Metazoa</taxon>
        <taxon>Ecdysozoa</taxon>
        <taxon>Arthropoda</taxon>
        <taxon>Hexapoda</taxon>
        <taxon>Insecta</taxon>
        <taxon>Pterygota</taxon>
        <taxon>Neoptera</taxon>
        <taxon>Endopterygota</taxon>
        <taxon>Hymenoptera</taxon>
        <taxon>Apocrita</taxon>
        <taxon>Aculeata</taxon>
        <taxon>Formicoidea</taxon>
        <taxon>Formicidae</taxon>
        <taxon>Myrmicinae</taxon>
        <taxon>Temnothorax</taxon>
    </lineage>
</organism>
<evidence type="ECO:0000313" key="2">
    <source>
        <dbReference type="Proteomes" id="UP000310200"/>
    </source>
</evidence>
<keyword evidence="2" id="KW-1185">Reference proteome</keyword>
<proteinExistence type="predicted"/>
<evidence type="ECO:0000313" key="1">
    <source>
        <dbReference type="EMBL" id="TGZ56247.1"/>
    </source>
</evidence>
<protein>
    <submittedName>
        <fullName evidence="1">Uncharacterized protein</fullName>
    </submittedName>
</protein>
<comment type="caution">
    <text evidence="1">The sequence shown here is derived from an EMBL/GenBank/DDBJ whole genome shotgun (WGS) entry which is preliminary data.</text>
</comment>
<gene>
    <name evidence="1" type="ORF">DBV15_11419</name>
</gene>
<accession>A0A4S2L711</accession>
<reference evidence="1 2" key="1">
    <citation type="journal article" date="2019" name="Philos. Trans. R. Soc. Lond., B, Biol. Sci.">
        <title>Ant behaviour and brain gene expression of defending hosts depend on the ecological success of the intruding social parasite.</title>
        <authorList>
            <person name="Kaur R."/>
            <person name="Stoldt M."/>
            <person name="Jongepier E."/>
            <person name="Feldmeyer B."/>
            <person name="Menzel F."/>
            <person name="Bornberg-Bauer E."/>
            <person name="Foitzik S."/>
        </authorList>
    </citation>
    <scope>NUCLEOTIDE SEQUENCE [LARGE SCALE GENOMIC DNA]</scope>
    <source>
        <tissue evidence="1">Whole body</tissue>
    </source>
</reference>
<sequence length="174" mass="19687">MADLETRSPQDRLVHLGRCWKVQRAEGKARTDVTIRNEVKLMLKCCRPPSLPVPRCYLNVASAEPFVLARARLRSYNTLGVPEEDPIRTVADLRLDRTTTGRARVSMRSRCETLSHASHTYEVEQLLAPARFECVAAVYTAVSYTHLDVYKRQVGILRARAFIVRGSPRGALHN</sequence>